<sequence length="29" mass="3656">MFNTWDSPSYKNKYREIYNFNFYRAASNQ</sequence>
<gene>
    <name evidence="1" type="ORF">NC653_003864</name>
</gene>
<dbReference type="AlphaFoldDB" id="A0AAD6WIT7"/>
<name>A0AAD6WIT7_9ROSI</name>
<protein>
    <submittedName>
        <fullName evidence="1">Uncharacterized protein</fullName>
    </submittedName>
</protein>
<comment type="caution">
    <text evidence="1">The sequence shown here is derived from an EMBL/GenBank/DDBJ whole genome shotgun (WGS) entry which is preliminary data.</text>
</comment>
<evidence type="ECO:0000313" key="1">
    <source>
        <dbReference type="EMBL" id="KAJ7014375.1"/>
    </source>
</evidence>
<accession>A0AAD6WIT7</accession>
<dbReference type="Proteomes" id="UP001164929">
    <property type="component" value="Chromosome 1"/>
</dbReference>
<keyword evidence="2" id="KW-1185">Reference proteome</keyword>
<proteinExistence type="predicted"/>
<evidence type="ECO:0000313" key="2">
    <source>
        <dbReference type="Proteomes" id="UP001164929"/>
    </source>
</evidence>
<organism evidence="1 2">
    <name type="scientific">Populus alba x Populus x berolinensis</name>
    <dbReference type="NCBI Taxonomy" id="444605"/>
    <lineage>
        <taxon>Eukaryota</taxon>
        <taxon>Viridiplantae</taxon>
        <taxon>Streptophyta</taxon>
        <taxon>Embryophyta</taxon>
        <taxon>Tracheophyta</taxon>
        <taxon>Spermatophyta</taxon>
        <taxon>Magnoliopsida</taxon>
        <taxon>eudicotyledons</taxon>
        <taxon>Gunneridae</taxon>
        <taxon>Pentapetalae</taxon>
        <taxon>rosids</taxon>
        <taxon>fabids</taxon>
        <taxon>Malpighiales</taxon>
        <taxon>Salicaceae</taxon>
        <taxon>Saliceae</taxon>
        <taxon>Populus</taxon>
    </lineage>
</organism>
<dbReference type="EMBL" id="JAQIZT010000001">
    <property type="protein sequence ID" value="KAJ7014375.1"/>
    <property type="molecule type" value="Genomic_DNA"/>
</dbReference>
<reference evidence="1 2" key="1">
    <citation type="journal article" date="2023" name="Mol. Ecol. Resour.">
        <title>Chromosome-level genome assembly of a triploid poplar Populus alba 'Berolinensis'.</title>
        <authorList>
            <person name="Chen S."/>
            <person name="Yu Y."/>
            <person name="Wang X."/>
            <person name="Wang S."/>
            <person name="Zhang T."/>
            <person name="Zhou Y."/>
            <person name="He R."/>
            <person name="Meng N."/>
            <person name="Wang Y."/>
            <person name="Liu W."/>
            <person name="Liu Z."/>
            <person name="Liu J."/>
            <person name="Guo Q."/>
            <person name="Huang H."/>
            <person name="Sederoff R.R."/>
            <person name="Wang G."/>
            <person name="Qu G."/>
            <person name="Chen S."/>
        </authorList>
    </citation>
    <scope>NUCLEOTIDE SEQUENCE [LARGE SCALE GENOMIC DNA]</scope>
    <source>
        <strain evidence="1">SC-2020</strain>
    </source>
</reference>